<accession>A0A916XWS4</accession>
<protein>
    <submittedName>
        <fullName evidence="1">Uncharacterized protein</fullName>
    </submittedName>
</protein>
<reference evidence="1" key="2">
    <citation type="submission" date="2020-09" db="EMBL/GenBank/DDBJ databases">
        <authorList>
            <person name="Sun Q."/>
            <person name="Zhou Y."/>
        </authorList>
    </citation>
    <scope>NUCLEOTIDE SEQUENCE</scope>
    <source>
        <strain evidence="1">CGMCC 1.15493</strain>
    </source>
</reference>
<keyword evidence="2" id="KW-1185">Reference proteome</keyword>
<dbReference type="AlphaFoldDB" id="A0A916XWS4"/>
<organism evidence="1 2">
    <name type="scientific">Aureimonas glaciei</name>
    <dbReference type="NCBI Taxonomy" id="1776957"/>
    <lineage>
        <taxon>Bacteria</taxon>
        <taxon>Pseudomonadati</taxon>
        <taxon>Pseudomonadota</taxon>
        <taxon>Alphaproteobacteria</taxon>
        <taxon>Hyphomicrobiales</taxon>
        <taxon>Aurantimonadaceae</taxon>
        <taxon>Aureimonas</taxon>
    </lineage>
</organism>
<dbReference type="RefSeq" id="WP_188850477.1">
    <property type="nucleotide sequence ID" value="NZ_BMJJ01000004.1"/>
</dbReference>
<name>A0A916XWS4_9HYPH</name>
<proteinExistence type="predicted"/>
<gene>
    <name evidence="1" type="ORF">GCM10011335_20210</name>
</gene>
<sequence>MTVKLGLSDLGRRRIEVPCTIEIENTWESLHAHVDLEGIAVEPGDEVHVHGEPIVVPYGETRLLHRTATVTKASAPERLWVKMTGDFEFMELLEFSFSSGERL</sequence>
<dbReference type="EMBL" id="BMJJ01000004">
    <property type="protein sequence ID" value="GGD17312.1"/>
    <property type="molecule type" value="Genomic_DNA"/>
</dbReference>
<comment type="caution">
    <text evidence="1">The sequence shown here is derived from an EMBL/GenBank/DDBJ whole genome shotgun (WGS) entry which is preliminary data.</text>
</comment>
<dbReference type="Proteomes" id="UP000613160">
    <property type="component" value="Unassembled WGS sequence"/>
</dbReference>
<evidence type="ECO:0000313" key="1">
    <source>
        <dbReference type="EMBL" id="GGD17312.1"/>
    </source>
</evidence>
<evidence type="ECO:0000313" key="2">
    <source>
        <dbReference type="Proteomes" id="UP000613160"/>
    </source>
</evidence>
<reference evidence="1" key="1">
    <citation type="journal article" date="2014" name="Int. J. Syst. Evol. Microbiol.">
        <title>Complete genome sequence of Corynebacterium casei LMG S-19264T (=DSM 44701T), isolated from a smear-ripened cheese.</title>
        <authorList>
            <consortium name="US DOE Joint Genome Institute (JGI-PGF)"/>
            <person name="Walter F."/>
            <person name="Albersmeier A."/>
            <person name="Kalinowski J."/>
            <person name="Ruckert C."/>
        </authorList>
    </citation>
    <scope>NUCLEOTIDE SEQUENCE</scope>
    <source>
        <strain evidence="1">CGMCC 1.15493</strain>
    </source>
</reference>